<evidence type="ECO:0000313" key="2">
    <source>
        <dbReference type="Proteomes" id="UP000187203"/>
    </source>
</evidence>
<keyword evidence="2" id="KW-1185">Reference proteome</keyword>
<reference evidence="2" key="1">
    <citation type="submission" date="2013-09" db="EMBL/GenBank/DDBJ databases">
        <title>Corchorus olitorius genome sequencing.</title>
        <authorList>
            <person name="Alam M."/>
            <person name="Haque M.S."/>
            <person name="Islam M.S."/>
            <person name="Emdad E.M."/>
            <person name="Islam M.M."/>
            <person name="Ahmed B."/>
            <person name="Halim A."/>
            <person name="Hossen Q.M.M."/>
            <person name="Hossain M.Z."/>
            <person name="Ahmed R."/>
            <person name="Khan M.M."/>
            <person name="Islam R."/>
            <person name="Rashid M.M."/>
            <person name="Khan S.A."/>
            <person name="Rahman M.S."/>
            <person name="Alam M."/>
            <person name="Yahiya A.S."/>
            <person name="Khan M.S."/>
            <person name="Azam M.S."/>
            <person name="Haque T."/>
            <person name="Lashkar M.Z.H."/>
            <person name="Akhand A.I."/>
            <person name="Morshed G."/>
            <person name="Roy S."/>
            <person name="Uddin K.S."/>
            <person name="Rabeya T."/>
            <person name="Hossain A.S."/>
            <person name="Chowdhury A."/>
            <person name="Snigdha A.R."/>
            <person name="Mortoza M.S."/>
            <person name="Matin S.A."/>
            <person name="Hoque S.M.E."/>
            <person name="Islam M.K."/>
            <person name="Roy D.K."/>
            <person name="Haider R."/>
            <person name="Moosa M.M."/>
            <person name="Elias S.M."/>
            <person name="Hasan A.M."/>
            <person name="Jahan S."/>
            <person name="Shafiuddin M."/>
            <person name="Mahmood N."/>
            <person name="Shommy N.S."/>
        </authorList>
    </citation>
    <scope>NUCLEOTIDE SEQUENCE [LARGE SCALE GENOMIC DNA]</scope>
    <source>
        <strain evidence="2">cv. O-4</strain>
    </source>
</reference>
<proteinExistence type="predicted"/>
<dbReference type="EMBL" id="AWUE01016002">
    <property type="protein sequence ID" value="OMO94563.1"/>
    <property type="molecule type" value="Genomic_DNA"/>
</dbReference>
<dbReference type="Proteomes" id="UP000187203">
    <property type="component" value="Unassembled WGS sequence"/>
</dbReference>
<accession>A0A1R3JID5</accession>
<protein>
    <submittedName>
        <fullName evidence="1">Uncharacterized protein</fullName>
    </submittedName>
</protein>
<sequence length="47" mass="5247">MRAGRRCVLCAPNGERAWEGRWESRISLELLIKGDDDLATSMADLAI</sequence>
<comment type="caution">
    <text evidence="1">The sequence shown here is derived from an EMBL/GenBank/DDBJ whole genome shotgun (WGS) entry which is preliminary data.</text>
</comment>
<gene>
    <name evidence="1" type="ORF">COLO4_16287</name>
</gene>
<dbReference type="AlphaFoldDB" id="A0A1R3JID5"/>
<evidence type="ECO:0000313" key="1">
    <source>
        <dbReference type="EMBL" id="OMO94563.1"/>
    </source>
</evidence>
<organism evidence="1 2">
    <name type="scientific">Corchorus olitorius</name>
    <dbReference type="NCBI Taxonomy" id="93759"/>
    <lineage>
        <taxon>Eukaryota</taxon>
        <taxon>Viridiplantae</taxon>
        <taxon>Streptophyta</taxon>
        <taxon>Embryophyta</taxon>
        <taxon>Tracheophyta</taxon>
        <taxon>Spermatophyta</taxon>
        <taxon>Magnoliopsida</taxon>
        <taxon>eudicotyledons</taxon>
        <taxon>Gunneridae</taxon>
        <taxon>Pentapetalae</taxon>
        <taxon>rosids</taxon>
        <taxon>malvids</taxon>
        <taxon>Malvales</taxon>
        <taxon>Malvaceae</taxon>
        <taxon>Grewioideae</taxon>
        <taxon>Apeibeae</taxon>
        <taxon>Corchorus</taxon>
    </lineage>
</organism>
<name>A0A1R3JID5_9ROSI</name>